<name>A0ABX7NKJ8_9BACT</name>
<organism evidence="2 3">
    <name type="scientific">Pyxidicoccus parkwayensis</name>
    <dbReference type="NCBI Taxonomy" id="2813578"/>
    <lineage>
        <taxon>Bacteria</taxon>
        <taxon>Pseudomonadati</taxon>
        <taxon>Myxococcota</taxon>
        <taxon>Myxococcia</taxon>
        <taxon>Myxococcales</taxon>
        <taxon>Cystobacterineae</taxon>
        <taxon>Myxococcaceae</taxon>
        <taxon>Pyxidicoccus</taxon>
    </lineage>
</organism>
<feature type="region of interest" description="Disordered" evidence="1">
    <location>
        <begin position="75"/>
        <end position="105"/>
    </location>
</feature>
<evidence type="ECO:0000256" key="1">
    <source>
        <dbReference type="SAM" id="MobiDB-lite"/>
    </source>
</evidence>
<gene>
    <name evidence="2" type="ORF">JY651_29075</name>
</gene>
<reference evidence="2 3" key="1">
    <citation type="submission" date="2021-02" db="EMBL/GenBank/DDBJ databases">
        <title>De Novo genome assembly of isolated myxobacteria.</title>
        <authorList>
            <person name="Stevens D.C."/>
        </authorList>
    </citation>
    <scope>NUCLEOTIDE SEQUENCE [LARGE SCALE GENOMIC DNA]</scope>
    <source>
        <strain evidence="3">SCPEA02</strain>
    </source>
</reference>
<proteinExistence type="predicted"/>
<dbReference type="Proteomes" id="UP000662747">
    <property type="component" value="Chromosome"/>
</dbReference>
<protein>
    <submittedName>
        <fullName evidence="2">DUF2795 domain-containing protein</fullName>
    </submittedName>
</protein>
<dbReference type="EMBL" id="CP071090">
    <property type="protein sequence ID" value="QSQ19379.1"/>
    <property type="molecule type" value="Genomic_DNA"/>
</dbReference>
<dbReference type="InterPro" id="IPR021527">
    <property type="entry name" value="DUF2795"/>
</dbReference>
<dbReference type="Pfam" id="PF11387">
    <property type="entry name" value="DUF2795"/>
    <property type="match status" value="1"/>
</dbReference>
<feature type="compositionally biased region" description="Basic and acidic residues" evidence="1">
    <location>
        <begin position="76"/>
        <end position="105"/>
    </location>
</feature>
<keyword evidence="3" id="KW-1185">Reference proteome</keyword>
<dbReference type="RefSeq" id="WP_206720965.1">
    <property type="nucleotide sequence ID" value="NZ_CP071090.1"/>
</dbReference>
<sequence length="105" mass="11732">MAYGLAEDPGLSITSHLDSVDYPAEREQIVRAAEDNGAPVDIINVLKSLPRTEYASREHVMRDLAEAARRFGAPWLKDDDGVDRDRRNIGRDLVENAPDGHTRHP</sequence>
<accession>A0ABX7NKJ8</accession>
<evidence type="ECO:0000313" key="3">
    <source>
        <dbReference type="Proteomes" id="UP000662747"/>
    </source>
</evidence>
<evidence type="ECO:0000313" key="2">
    <source>
        <dbReference type="EMBL" id="QSQ19379.1"/>
    </source>
</evidence>